<evidence type="ECO:0000313" key="2">
    <source>
        <dbReference type="Proteomes" id="UP000288794"/>
    </source>
</evidence>
<dbReference type="AlphaFoldDB" id="A0A443IB67"/>
<dbReference type="EMBL" id="JMEE01000036">
    <property type="protein sequence ID" value="RWR01382.1"/>
    <property type="molecule type" value="Genomic_DNA"/>
</dbReference>
<proteinExistence type="predicted"/>
<evidence type="ECO:0000313" key="1">
    <source>
        <dbReference type="EMBL" id="RWR01382.1"/>
    </source>
</evidence>
<protein>
    <submittedName>
        <fullName evidence="1">Uncharacterized protein</fullName>
    </submittedName>
</protein>
<dbReference type="Proteomes" id="UP000288794">
    <property type="component" value="Unassembled WGS sequence"/>
</dbReference>
<comment type="caution">
    <text evidence="1">The sequence shown here is derived from an EMBL/GenBank/DDBJ whole genome shotgun (WGS) entry which is preliminary data.</text>
</comment>
<reference evidence="1 2" key="1">
    <citation type="submission" date="2014-04" db="EMBL/GenBank/DDBJ databases">
        <title>Draft genome sequence of Pantoea beijingensis strain LMG 27579, an emerging pathogen to Pleurotus eryngii with potential industrial application.</title>
        <authorList>
            <person name="Xu F."/>
            <person name="Liu Y."/>
            <person name="Wang S."/>
            <person name="Yin Y."/>
            <person name="Ma Y."/>
            <person name="Zhao S."/>
            <person name="Rong C."/>
        </authorList>
    </citation>
    <scope>NUCLEOTIDE SEQUENCE [LARGE SCALE GENOMIC DNA]</scope>
    <source>
        <strain evidence="1 2">LMG 27579</strain>
    </source>
</reference>
<gene>
    <name evidence="1" type="ORF">ED28_12865</name>
</gene>
<accession>A0A443IB67</accession>
<name>A0A443IB67_9GAMM</name>
<organism evidence="1 2">
    <name type="scientific">[Pantoea] beijingensis</name>
    <dbReference type="NCBI Taxonomy" id="1324864"/>
    <lineage>
        <taxon>Bacteria</taxon>
        <taxon>Pseudomonadati</taxon>
        <taxon>Pseudomonadota</taxon>
        <taxon>Gammaproteobacteria</taxon>
        <taxon>Enterobacterales</taxon>
        <taxon>Erwiniaceae</taxon>
        <taxon>Erwinia</taxon>
    </lineage>
</organism>
<keyword evidence="2" id="KW-1185">Reference proteome</keyword>
<sequence>MPSCDIFMSKNILTSLFVPLDNAITLVTQHVKIFYDAPGWCLRAHRFPGYAYLHYCLNNKGLFLFLFISAGCPPKYIASGNAK</sequence>